<evidence type="ECO:0000313" key="22">
    <source>
        <dbReference type="EMBL" id="PVH38857.1"/>
    </source>
</evidence>
<comment type="subunit">
    <text evidence="4">F-type ATPases have 2 components, CF(1) - the catalytic core - and CF(0) - the membrane proton channel. CF(1) has five subunits: alpha(3), beta(3), gamma(1), delta(1), epsilon(1). CF(0) has three main subunits: a, b and c.</text>
</comment>
<dbReference type="PANTHER" id="PTHR36816">
    <property type="entry name" value="ATP SYNTHASE PROTEIN YMF19"/>
    <property type="match status" value="1"/>
</dbReference>
<evidence type="ECO:0000256" key="1">
    <source>
        <dbReference type="ARBA" id="ARBA00003096"/>
    </source>
</evidence>
<reference evidence="22" key="1">
    <citation type="submission" date="2018-04" db="EMBL/GenBank/DDBJ databases">
        <title>WGS assembly of Panicum hallii.</title>
        <authorList>
            <person name="Lovell J."/>
            <person name="Jenkins J."/>
            <person name="Lowry D."/>
            <person name="Mamidi S."/>
            <person name="Sreedasyam A."/>
            <person name="Weng X."/>
            <person name="Barry K."/>
            <person name="Bonette J."/>
            <person name="Campitelli B."/>
            <person name="Daum C."/>
            <person name="Gordon S."/>
            <person name="Gould B."/>
            <person name="Lipzen A."/>
            <person name="Macqueen A."/>
            <person name="Palacio-Mejia J."/>
            <person name="Plott C."/>
            <person name="Shakirov E."/>
            <person name="Shu S."/>
            <person name="Yoshinaga Y."/>
            <person name="Zane M."/>
            <person name="Rokhsar D."/>
            <person name="Grimwood J."/>
            <person name="Schmutz J."/>
            <person name="Juenger T."/>
        </authorList>
    </citation>
    <scope>NUCLEOTIDE SEQUENCE [LARGE SCALE GENOMIC DNA]</scope>
    <source>
        <strain evidence="22">FIL2</strain>
    </source>
</reference>
<dbReference type="Proteomes" id="UP000243499">
    <property type="component" value="Chromosome 5"/>
</dbReference>
<dbReference type="GO" id="GO:0006754">
    <property type="term" value="P:ATP biosynthetic process"/>
    <property type="evidence" value="ECO:0007669"/>
    <property type="project" value="UniProtKB-KW"/>
</dbReference>
<evidence type="ECO:0000256" key="20">
    <source>
        <dbReference type="SAM" id="Phobius"/>
    </source>
</evidence>
<dbReference type="AlphaFoldDB" id="A0A2T8IMG4"/>
<keyword evidence="8 20" id="KW-0812">Transmembrane</keyword>
<organism evidence="22">
    <name type="scientific">Panicum hallii</name>
    <dbReference type="NCBI Taxonomy" id="206008"/>
    <lineage>
        <taxon>Eukaryota</taxon>
        <taxon>Viridiplantae</taxon>
        <taxon>Streptophyta</taxon>
        <taxon>Embryophyta</taxon>
        <taxon>Tracheophyta</taxon>
        <taxon>Spermatophyta</taxon>
        <taxon>Magnoliopsida</taxon>
        <taxon>Liliopsida</taxon>
        <taxon>Poales</taxon>
        <taxon>Poaceae</taxon>
        <taxon>PACMAD clade</taxon>
        <taxon>Panicoideae</taxon>
        <taxon>Panicodae</taxon>
        <taxon>Paniceae</taxon>
        <taxon>Panicinae</taxon>
        <taxon>Panicum</taxon>
        <taxon>Panicum sect. Panicum</taxon>
    </lineage>
</organism>
<keyword evidence="13 20" id="KW-1133">Transmembrane helix</keyword>
<name>A0A2T8IMG4_9POAL</name>
<keyword evidence="11" id="KW-0067">ATP-binding</keyword>
<evidence type="ECO:0000256" key="3">
    <source>
        <dbReference type="ARBA" id="ARBA00010946"/>
    </source>
</evidence>
<feature type="domain" description="ATP synthase YMF19-like N-terminal" evidence="21">
    <location>
        <begin position="2"/>
        <end position="82"/>
    </location>
</feature>
<comment type="similarity">
    <text evidence="3">Belongs to the ATPase protein YMF19 family.</text>
</comment>
<gene>
    <name evidence="22" type="ORF">PAHAL_5G371100</name>
</gene>
<dbReference type="GO" id="GO:0045259">
    <property type="term" value="C:proton-transporting ATP synthase complex"/>
    <property type="evidence" value="ECO:0007669"/>
    <property type="project" value="UniProtKB-KW"/>
</dbReference>
<proteinExistence type="inferred from homology"/>
<protein>
    <recommendedName>
        <fullName evidence="5">H(+)-transporting two-sector ATPase</fullName>
        <ecNumber evidence="5">7.1.2.2</ecNumber>
    </recommendedName>
    <alternativeName>
        <fullName evidence="18">Mitochondrial protein YMF19</fullName>
    </alternativeName>
</protein>
<evidence type="ECO:0000256" key="2">
    <source>
        <dbReference type="ARBA" id="ARBA00004304"/>
    </source>
</evidence>
<evidence type="ECO:0000259" key="21">
    <source>
        <dbReference type="Pfam" id="PF02326"/>
    </source>
</evidence>
<dbReference type="GO" id="GO:1902600">
    <property type="term" value="P:proton transmembrane transport"/>
    <property type="evidence" value="ECO:0007669"/>
    <property type="project" value="UniProtKB-KW"/>
</dbReference>
<sequence length="329" mass="37869">MPQLDKLTYFSQFFWLCLLLFTFYILFINNNNGILGISRILKLRNQLLSHRGNKIRSKDPKNLEDISRKGFSTGLSYMYSSLSEVSQWCQTVDYLRKRRKITQISDFGEIRGSFYIDISVGKIIGKFLPVRTCLPLLVLLTATRCFLLWQISSILYAIIGLVVGSLTPCFVGDFSPSLSNVGFCVSPPQLPDSPGAMVSYSSFKESTGEIDVLMEDTSMSTGTGEQSVNQTFRDIEKEHFEQQRHLCIREIKAEMLQQYKKDVGKRHFLMKISFSCYNVFNQGRMESDIDSICHDLEIYEFSLPDLQNFLFDIKKNKNLLNSFFLNAWP</sequence>
<keyword evidence="9" id="KW-0547">Nucleotide-binding</keyword>
<keyword evidence="6" id="KW-0813">Transport</keyword>
<evidence type="ECO:0000256" key="14">
    <source>
        <dbReference type="ARBA" id="ARBA00023065"/>
    </source>
</evidence>
<evidence type="ECO:0000256" key="16">
    <source>
        <dbReference type="ARBA" id="ARBA00023136"/>
    </source>
</evidence>
<evidence type="ECO:0000256" key="10">
    <source>
        <dbReference type="ARBA" id="ARBA00022781"/>
    </source>
</evidence>
<dbReference type="GO" id="GO:0031966">
    <property type="term" value="C:mitochondrial membrane"/>
    <property type="evidence" value="ECO:0007669"/>
    <property type="project" value="UniProtKB-SubCell"/>
</dbReference>
<evidence type="ECO:0000256" key="6">
    <source>
        <dbReference type="ARBA" id="ARBA00022448"/>
    </source>
</evidence>
<feature type="transmembrane region" description="Helical" evidence="20">
    <location>
        <begin position="12"/>
        <end position="29"/>
    </location>
</feature>
<dbReference type="InterPro" id="IPR044975">
    <property type="entry name" value="YMF19-like"/>
</dbReference>
<evidence type="ECO:0000256" key="13">
    <source>
        <dbReference type="ARBA" id="ARBA00022989"/>
    </source>
</evidence>
<evidence type="ECO:0000256" key="4">
    <source>
        <dbReference type="ARBA" id="ARBA00011648"/>
    </source>
</evidence>
<feature type="transmembrane region" description="Helical" evidence="20">
    <location>
        <begin position="146"/>
        <end position="166"/>
    </location>
</feature>
<evidence type="ECO:0000256" key="7">
    <source>
        <dbReference type="ARBA" id="ARBA00022547"/>
    </source>
</evidence>
<keyword evidence="7" id="KW-0138">CF(0)</keyword>
<evidence type="ECO:0000256" key="19">
    <source>
        <dbReference type="ARBA" id="ARBA00048383"/>
    </source>
</evidence>
<dbReference type="Pfam" id="PF02326">
    <property type="entry name" value="YMF19"/>
    <property type="match status" value="1"/>
</dbReference>
<dbReference type="EC" id="7.1.2.2" evidence="5"/>
<keyword evidence="15" id="KW-0496">Mitochondrion</keyword>
<evidence type="ECO:0000256" key="11">
    <source>
        <dbReference type="ARBA" id="ARBA00022840"/>
    </source>
</evidence>
<dbReference type="EMBL" id="CM008050">
    <property type="protein sequence ID" value="PVH38857.1"/>
    <property type="molecule type" value="Genomic_DNA"/>
</dbReference>
<evidence type="ECO:0000256" key="15">
    <source>
        <dbReference type="ARBA" id="ARBA00023128"/>
    </source>
</evidence>
<evidence type="ECO:0000256" key="8">
    <source>
        <dbReference type="ARBA" id="ARBA00022692"/>
    </source>
</evidence>
<evidence type="ECO:0000256" key="18">
    <source>
        <dbReference type="ARBA" id="ARBA00030649"/>
    </source>
</evidence>
<keyword evidence="10" id="KW-0375">Hydrogen ion transport</keyword>
<evidence type="ECO:0000256" key="5">
    <source>
        <dbReference type="ARBA" id="ARBA00012473"/>
    </source>
</evidence>
<evidence type="ECO:0000256" key="12">
    <source>
        <dbReference type="ARBA" id="ARBA00022967"/>
    </source>
</evidence>
<keyword evidence="16 20" id="KW-0472">Membrane</keyword>
<accession>A0A2T8IMG4</accession>
<evidence type="ECO:0000256" key="17">
    <source>
        <dbReference type="ARBA" id="ARBA00023310"/>
    </source>
</evidence>
<keyword evidence="12" id="KW-1278">Translocase</keyword>
<comment type="subcellular location">
    <subcellularLocation>
        <location evidence="2">Mitochondrion membrane</location>
        <topology evidence="2">Single-pass membrane protein</topology>
    </subcellularLocation>
</comment>
<comment type="catalytic activity">
    <reaction evidence="19">
        <text>ATP + H2O + 4 H(+)(in) = ADP + phosphate + 5 H(+)(out)</text>
        <dbReference type="Rhea" id="RHEA:57720"/>
        <dbReference type="ChEBI" id="CHEBI:15377"/>
        <dbReference type="ChEBI" id="CHEBI:15378"/>
        <dbReference type="ChEBI" id="CHEBI:30616"/>
        <dbReference type="ChEBI" id="CHEBI:43474"/>
        <dbReference type="ChEBI" id="CHEBI:456216"/>
        <dbReference type="EC" id="7.1.2.2"/>
    </reaction>
</comment>
<keyword evidence="14" id="KW-0406">Ion transport</keyword>
<dbReference type="InterPro" id="IPR003319">
    <property type="entry name" value="YMF19-like_N"/>
</dbReference>
<comment type="function">
    <text evidence="1">This is one of the chains of the nonenzymatic component (CF(0) subunit) of the mitochondrial ATPase complex.</text>
</comment>
<dbReference type="PANTHER" id="PTHR36816:SF1">
    <property type="entry name" value="ATP SYNTHASE PROTEIN YMF19"/>
    <property type="match status" value="1"/>
</dbReference>
<dbReference type="GO" id="GO:0005524">
    <property type="term" value="F:ATP binding"/>
    <property type="evidence" value="ECO:0007669"/>
    <property type="project" value="UniProtKB-KW"/>
</dbReference>
<evidence type="ECO:0000256" key="9">
    <source>
        <dbReference type="ARBA" id="ARBA00022741"/>
    </source>
</evidence>
<dbReference type="Gramene" id="PVH38857">
    <property type="protein sequence ID" value="PVH38857"/>
    <property type="gene ID" value="PAHAL_5G371100"/>
</dbReference>
<keyword evidence="17" id="KW-0066">ATP synthesis</keyword>